<keyword evidence="1" id="KW-1133">Transmembrane helix</keyword>
<evidence type="ECO:0000313" key="3">
    <source>
        <dbReference type="Proteomes" id="UP000236248"/>
    </source>
</evidence>
<dbReference type="EMBL" id="LT981265">
    <property type="protein sequence ID" value="SPC33202.1"/>
    <property type="molecule type" value="Genomic_DNA"/>
</dbReference>
<keyword evidence="1" id="KW-0812">Transmembrane</keyword>
<sequence length="174" mass="19039">MSKRRRLILLAIASLAFIAFFNIGANSEISEQDAKNMTEQFKEMVKDIDAYGIFLNNFRIALAMFIPALGILIGLFSAYSTGLVFKALVTTTPELAGIPPLLVLATPFGIMEVISYGLAMSQSGILLQNIIQKKGFRIAIVPTLILIGIVCALLLAGAFIEYYMIRSAMDRVQV</sequence>
<feature type="transmembrane region" description="Helical" evidence="1">
    <location>
        <begin position="60"/>
        <end position="89"/>
    </location>
</feature>
<dbReference type="Pfam" id="PF01944">
    <property type="entry name" value="SpoIIM"/>
    <property type="match status" value="1"/>
</dbReference>
<dbReference type="KEGG" id="ncv:NCAV_0002"/>
<dbReference type="AlphaFoldDB" id="A0A2K5ANJ8"/>
<evidence type="ECO:0008006" key="4">
    <source>
        <dbReference type="Google" id="ProtNLM"/>
    </source>
</evidence>
<dbReference type="Proteomes" id="UP000236248">
    <property type="component" value="Chromosome NCAV"/>
</dbReference>
<reference evidence="3" key="1">
    <citation type="submission" date="2018-01" db="EMBL/GenBank/DDBJ databases">
        <authorList>
            <person name="Kerou L M."/>
        </authorList>
    </citation>
    <scope>NUCLEOTIDE SEQUENCE [LARGE SCALE GENOMIC DNA]</scope>
    <source>
        <strain evidence="3">SCU2</strain>
    </source>
</reference>
<dbReference type="GeneID" id="41594109"/>
<dbReference type="InterPro" id="IPR002798">
    <property type="entry name" value="SpoIIM-like"/>
</dbReference>
<protein>
    <recommendedName>
        <fullName evidence="4">Stage II sporulation protein M</fullName>
    </recommendedName>
</protein>
<feature type="transmembrane region" description="Helical" evidence="1">
    <location>
        <begin position="101"/>
        <end position="119"/>
    </location>
</feature>
<name>A0A2K5ANJ8_9ARCH</name>
<proteinExistence type="predicted"/>
<keyword evidence="3" id="KW-1185">Reference proteome</keyword>
<keyword evidence="1" id="KW-0472">Membrane</keyword>
<accession>A0A2K5ANJ8</accession>
<evidence type="ECO:0000256" key="1">
    <source>
        <dbReference type="SAM" id="Phobius"/>
    </source>
</evidence>
<organism evidence="2 3">
    <name type="scientific">Candidatus Nitrosocaldus cavascurensis</name>
    <dbReference type="NCBI Taxonomy" id="2058097"/>
    <lineage>
        <taxon>Archaea</taxon>
        <taxon>Nitrososphaerota</taxon>
        <taxon>Nitrososphaeria</taxon>
        <taxon>Candidatus Nitrosocaldales</taxon>
        <taxon>Candidatus Nitrosocaldaceae</taxon>
        <taxon>Candidatus Nitrosocaldus</taxon>
    </lineage>
</organism>
<gene>
    <name evidence="2" type="ORF">NCAV_0002</name>
</gene>
<dbReference type="RefSeq" id="WP_103286486.1">
    <property type="nucleotide sequence ID" value="NZ_LT981265.1"/>
</dbReference>
<evidence type="ECO:0000313" key="2">
    <source>
        <dbReference type="EMBL" id="SPC33202.1"/>
    </source>
</evidence>
<feature type="transmembrane region" description="Helical" evidence="1">
    <location>
        <begin position="139"/>
        <end position="165"/>
    </location>
</feature>